<evidence type="ECO:0000313" key="4">
    <source>
        <dbReference type="Proteomes" id="UP000625316"/>
    </source>
</evidence>
<dbReference type="Proteomes" id="UP000625316">
    <property type="component" value="Unassembled WGS sequence"/>
</dbReference>
<dbReference type="PANTHER" id="PTHR11851">
    <property type="entry name" value="METALLOPROTEASE"/>
    <property type="match status" value="1"/>
</dbReference>
<dbReference type="AlphaFoldDB" id="A0A928Z5M8"/>
<evidence type="ECO:0000259" key="2">
    <source>
        <dbReference type="Pfam" id="PF05193"/>
    </source>
</evidence>
<protein>
    <submittedName>
        <fullName evidence="3">Insulinase family protein</fullName>
    </submittedName>
</protein>
<evidence type="ECO:0000259" key="1">
    <source>
        <dbReference type="Pfam" id="PF00675"/>
    </source>
</evidence>
<keyword evidence="4" id="KW-1185">Reference proteome</keyword>
<organism evidence="3 4">
    <name type="scientific">Romeriopsis navalis LEGE 11480</name>
    <dbReference type="NCBI Taxonomy" id="2777977"/>
    <lineage>
        <taxon>Bacteria</taxon>
        <taxon>Bacillati</taxon>
        <taxon>Cyanobacteriota</taxon>
        <taxon>Cyanophyceae</taxon>
        <taxon>Leptolyngbyales</taxon>
        <taxon>Leptolyngbyaceae</taxon>
        <taxon>Romeriopsis</taxon>
        <taxon>Romeriopsis navalis</taxon>
    </lineage>
</organism>
<dbReference type="InterPro" id="IPR050361">
    <property type="entry name" value="MPP/UQCRC_Complex"/>
</dbReference>
<feature type="domain" description="Peptidase M16 N-terminal" evidence="1">
    <location>
        <begin position="26"/>
        <end position="167"/>
    </location>
</feature>
<evidence type="ECO:0000313" key="3">
    <source>
        <dbReference type="EMBL" id="MBE9032147.1"/>
    </source>
</evidence>
<dbReference type="Pfam" id="PF05193">
    <property type="entry name" value="Peptidase_M16_C"/>
    <property type="match status" value="1"/>
</dbReference>
<accession>A0A928Z5M8</accession>
<dbReference type="InterPro" id="IPR011765">
    <property type="entry name" value="Pept_M16_N"/>
</dbReference>
<sequence length="435" mass="47936">MTSSLVVTRNRPVHRTHLANGILLLVTENPAADIVAARMFLKAGSRWDKREQAGLSNLVSSVLTKGSAQYSSLEIAEQVESIGASLGTDAAADYFLTSIKTVAGDFPAMLKLAGEVMRHPTFPEHEIELEKRLTLQSIRSRREQPFNVAMENLRQIMHGAHPYGISSLGSEDTVGQLTRDDLLAYHQQFFRPDQLIISISGRIDAQNAEQLVESVFGDWTVDPARPLATDPEIIPTQPSQSIVAQETQQSIVMLGYLAPAVPRQTDDPTELAQDYAALKLINTYLGSGLSSRLFVELREKRGLAYEVSAFYSTHLDPTHFVTYMGTAPENTQTAIDGLKSEVDRLVEQPLSDAELQNAKNKFLGQYALGKQTNAQIAQAFGWYEAVGLGLEFDEQFPAQIEALTAEQLQAAAQRHLSQPYLAVLGPEQVVQQLNF</sequence>
<dbReference type="Pfam" id="PF00675">
    <property type="entry name" value="Peptidase_M16"/>
    <property type="match status" value="1"/>
</dbReference>
<dbReference type="EMBL" id="JADEXQ010000090">
    <property type="protein sequence ID" value="MBE9032147.1"/>
    <property type="molecule type" value="Genomic_DNA"/>
</dbReference>
<gene>
    <name evidence="3" type="ORF">IQ266_20620</name>
</gene>
<dbReference type="InterPro" id="IPR007863">
    <property type="entry name" value="Peptidase_M16_C"/>
</dbReference>
<comment type="caution">
    <text evidence="3">The sequence shown here is derived from an EMBL/GenBank/DDBJ whole genome shotgun (WGS) entry which is preliminary data.</text>
</comment>
<dbReference type="Gene3D" id="3.30.830.10">
    <property type="entry name" value="Metalloenzyme, LuxS/M16 peptidase-like"/>
    <property type="match status" value="2"/>
</dbReference>
<proteinExistence type="predicted"/>
<dbReference type="PANTHER" id="PTHR11851:SF224">
    <property type="entry name" value="PROCESSING PROTEASE"/>
    <property type="match status" value="1"/>
</dbReference>
<dbReference type="GO" id="GO:0046872">
    <property type="term" value="F:metal ion binding"/>
    <property type="evidence" value="ECO:0007669"/>
    <property type="project" value="InterPro"/>
</dbReference>
<name>A0A928Z5M8_9CYAN</name>
<dbReference type="InterPro" id="IPR011249">
    <property type="entry name" value="Metalloenz_LuxS/M16"/>
</dbReference>
<feature type="domain" description="Peptidase M16 C-terminal" evidence="2">
    <location>
        <begin position="177"/>
        <end position="361"/>
    </location>
</feature>
<reference evidence="3" key="1">
    <citation type="submission" date="2020-10" db="EMBL/GenBank/DDBJ databases">
        <authorList>
            <person name="Castelo-Branco R."/>
            <person name="Eusebio N."/>
            <person name="Adriana R."/>
            <person name="Vieira A."/>
            <person name="Brugerolle De Fraissinette N."/>
            <person name="Rezende De Castro R."/>
            <person name="Schneider M.P."/>
            <person name="Vasconcelos V."/>
            <person name="Leao P.N."/>
        </authorList>
    </citation>
    <scope>NUCLEOTIDE SEQUENCE</scope>
    <source>
        <strain evidence="3">LEGE 11480</strain>
    </source>
</reference>
<dbReference type="SUPFAM" id="SSF63411">
    <property type="entry name" value="LuxS/MPP-like metallohydrolase"/>
    <property type="match status" value="2"/>
</dbReference>
<dbReference type="RefSeq" id="WP_264326968.1">
    <property type="nucleotide sequence ID" value="NZ_JADEXQ010000090.1"/>
</dbReference>